<dbReference type="Gene3D" id="3.40.225.10">
    <property type="entry name" value="Class II aldolase/adducin N-terminal domain"/>
    <property type="match status" value="1"/>
</dbReference>
<sequence>MTISASAGDVTSPSASRTLVQHRSGDPDLAFQVDEQISPPKFNDKYEERAYLKHRLTLAFRIFANQGFSEGLAGHITLRDPVEPDSFWVNPFGLHFSLIRDEDLIRVDHSGKVVDGGRNRRLNYAAYAIHSEIHRARPDVICAAHSHSTYGRAFCATGRKLDMLSQDFCTFYQDHVLYTNFAGLVFATEEGKAIARCLGNKKAALLGNHGLLTAGPSIEAAVAWFVLLEKLCEIQLAADASAAGTGKHLVHIGHEEAVSTHYAIGKPEGGYFTGLTLFQVAEKEFGESTFLGRGVELL</sequence>
<dbReference type="InterPro" id="IPR001303">
    <property type="entry name" value="Aldolase_II/adducin_N"/>
</dbReference>
<dbReference type="EMBL" id="JAZAVK010000102">
    <property type="protein sequence ID" value="KAK7423056.1"/>
    <property type="molecule type" value="Genomic_DNA"/>
</dbReference>
<evidence type="ECO:0000313" key="2">
    <source>
        <dbReference type="EMBL" id="KAK7423056.1"/>
    </source>
</evidence>
<proteinExistence type="predicted"/>
<name>A0ABR1HPF8_9HYPO</name>
<evidence type="ECO:0000259" key="1">
    <source>
        <dbReference type="SMART" id="SM01007"/>
    </source>
</evidence>
<comment type="caution">
    <text evidence="2">The sequence shown here is derived from an EMBL/GenBank/DDBJ whole genome shotgun (WGS) entry which is preliminary data.</text>
</comment>
<feature type="domain" description="Class II aldolase/adducin N-terminal" evidence="1">
    <location>
        <begin position="54"/>
        <end position="236"/>
    </location>
</feature>
<dbReference type="PANTHER" id="PTHR10672">
    <property type="entry name" value="ADDUCIN"/>
    <property type="match status" value="1"/>
</dbReference>
<dbReference type="InterPro" id="IPR051017">
    <property type="entry name" value="Aldolase-II_Adducin_sf"/>
</dbReference>
<dbReference type="InterPro" id="IPR036409">
    <property type="entry name" value="Aldolase_II/adducin_N_sf"/>
</dbReference>
<accession>A0ABR1HPF8</accession>
<gene>
    <name evidence="2" type="ORF">QQZ08_009223</name>
</gene>
<reference evidence="2 3" key="1">
    <citation type="journal article" date="2025" name="Microbiol. Resour. Announc.">
        <title>Draft genome sequences for Neonectria magnoliae and Neonectria punicea, canker pathogens of Liriodendron tulipifera and Acer saccharum in West Virginia.</title>
        <authorList>
            <person name="Petronek H.M."/>
            <person name="Kasson M.T."/>
            <person name="Metheny A.M."/>
            <person name="Stauder C.M."/>
            <person name="Lovett B."/>
            <person name="Lynch S.C."/>
            <person name="Garnas J.R."/>
            <person name="Kasson L.R."/>
            <person name="Stajich J.E."/>
        </authorList>
    </citation>
    <scope>NUCLEOTIDE SEQUENCE [LARGE SCALE GENOMIC DNA]</scope>
    <source>
        <strain evidence="2 3">NRRL 64651</strain>
    </source>
</reference>
<keyword evidence="3" id="KW-1185">Reference proteome</keyword>
<protein>
    <recommendedName>
        <fullName evidence="1">Class II aldolase/adducin N-terminal domain-containing protein</fullName>
    </recommendedName>
</protein>
<dbReference type="SMART" id="SM01007">
    <property type="entry name" value="Aldolase_II"/>
    <property type="match status" value="1"/>
</dbReference>
<dbReference type="PANTHER" id="PTHR10672:SF41">
    <property type="entry name" value="CLASS II ALDOLASE_ADDUCIN DOMAIN PROTEIN (AFU_ORTHOLOGUE AFUA_3G01330)"/>
    <property type="match status" value="1"/>
</dbReference>
<evidence type="ECO:0000313" key="3">
    <source>
        <dbReference type="Proteomes" id="UP001498421"/>
    </source>
</evidence>
<dbReference type="Proteomes" id="UP001498421">
    <property type="component" value="Unassembled WGS sequence"/>
</dbReference>
<dbReference type="SUPFAM" id="SSF53639">
    <property type="entry name" value="AraD/HMP-PK domain-like"/>
    <property type="match status" value="1"/>
</dbReference>
<dbReference type="Pfam" id="PF00596">
    <property type="entry name" value="Aldolase_II"/>
    <property type="match status" value="1"/>
</dbReference>
<organism evidence="2 3">
    <name type="scientific">Neonectria magnoliae</name>
    <dbReference type="NCBI Taxonomy" id="2732573"/>
    <lineage>
        <taxon>Eukaryota</taxon>
        <taxon>Fungi</taxon>
        <taxon>Dikarya</taxon>
        <taxon>Ascomycota</taxon>
        <taxon>Pezizomycotina</taxon>
        <taxon>Sordariomycetes</taxon>
        <taxon>Hypocreomycetidae</taxon>
        <taxon>Hypocreales</taxon>
        <taxon>Nectriaceae</taxon>
        <taxon>Neonectria</taxon>
    </lineage>
</organism>
<dbReference type="NCBIfam" id="NF004855">
    <property type="entry name" value="PRK06208.1"/>
    <property type="match status" value="1"/>
</dbReference>